<dbReference type="EMBL" id="NVWI01000006">
    <property type="protein sequence ID" value="PCJ41121.1"/>
    <property type="molecule type" value="Genomic_DNA"/>
</dbReference>
<proteinExistence type="predicted"/>
<dbReference type="AlphaFoldDB" id="A0A2A5CC74"/>
<evidence type="ECO:0000313" key="3">
    <source>
        <dbReference type="EMBL" id="PCJ41121.1"/>
    </source>
</evidence>
<reference evidence="4" key="1">
    <citation type="submission" date="2017-08" db="EMBL/GenBank/DDBJ databases">
        <title>A dynamic microbial community with high functional redundancy inhabits the cold, oxic subseafloor aquifer.</title>
        <authorList>
            <person name="Tully B.J."/>
            <person name="Wheat C.G."/>
            <person name="Glazer B.T."/>
            <person name="Huber J.A."/>
        </authorList>
    </citation>
    <scope>NUCLEOTIDE SEQUENCE [LARGE SCALE GENOMIC DNA]</scope>
</reference>
<dbReference type="Gene3D" id="3.40.50.12140">
    <property type="entry name" value="Domain of unknown function DUF4159"/>
    <property type="match status" value="1"/>
</dbReference>
<evidence type="ECO:0000313" key="4">
    <source>
        <dbReference type="Proteomes" id="UP000228987"/>
    </source>
</evidence>
<feature type="domain" description="DUF4159" evidence="2">
    <location>
        <begin position="65"/>
        <end position="268"/>
    </location>
</feature>
<sequence>MVFFKRLRFKPLALLTALFLTVLGVNTAAQVGNSDNQPQAEFHMARLIFNNGYGPMGRNFAISSRGRGWWAIDYPSAEIHFLDGLSRLSRINVAEDSMHLSIMEDEIFDYPWLFAQQMGQGGWDPSPEEVARWREYLYRGGFLVVDDFHGAAEWQSFQQAMSKVFPRRAIVDLSSEDEVFNVLFVLDQLTQIPGRRHLYQATDGSIQAEMRGPQAWRGVYDDNGRLMVAINYNMDMGDAWEHADDPVYPEPMTALAYRFGLNYVIYAMTH</sequence>
<accession>A0A2A5CC74</accession>
<protein>
    <recommendedName>
        <fullName evidence="2">DUF4159 domain-containing protein</fullName>
    </recommendedName>
</protein>
<dbReference type="Pfam" id="PF13709">
    <property type="entry name" value="DUF4159"/>
    <property type="match status" value="1"/>
</dbReference>
<evidence type="ECO:0000256" key="1">
    <source>
        <dbReference type="SAM" id="SignalP"/>
    </source>
</evidence>
<name>A0A2A5CC74_9GAMM</name>
<evidence type="ECO:0000259" key="2">
    <source>
        <dbReference type="Pfam" id="PF13709"/>
    </source>
</evidence>
<feature type="chain" id="PRO_5012924164" description="DUF4159 domain-containing protein" evidence="1">
    <location>
        <begin position="29"/>
        <end position="270"/>
    </location>
</feature>
<feature type="signal peptide" evidence="1">
    <location>
        <begin position="1"/>
        <end position="28"/>
    </location>
</feature>
<organism evidence="3 4">
    <name type="scientific">SAR86 cluster bacterium</name>
    <dbReference type="NCBI Taxonomy" id="2030880"/>
    <lineage>
        <taxon>Bacteria</taxon>
        <taxon>Pseudomonadati</taxon>
        <taxon>Pseudomonadota</taxon>
        <taxon>Gammaproteobacteria</taxon>
        <taxon>SAR86 cluster</taxon>
    </lineage>
</organism>
<dbReference type="Proteomes" id="UP000228987">
    <property type="component" value="Unassembled WGS sequence"/>
</dbReference>
<keyword evidence="1" id="KW-0732">Signal</keyword>
<comment type="caution">
    <text evidence="3">The sequence shown here is derived from an EMBL/GenBank/DDBJ whole genome shotgun (WGS) entry which is preliminary data.</text>
</comment>
<dbReference type="InterPro" id="IPR025297">
    <property type="entry name" value="DUF4159"/>
</dbReference>
<gene>
    <name evidence="3" type="ORF">COA71_08725</name>
</gene>